<dbReference type="Gene3D" id="3.40.50.150">
    <property type="entry name" value="Vaccinia Virus protein VP39"/>
    <property type="match status" value="1"/>
</dbReference>
<sequence>MHSAPGQIDSTRASIARVYDRFLGGKDNLRSRPRGLRADRADRTRSPRAGASRSPLPHSCHHLPRHRSRYRPVPGPGLRAPHRRQHPRSRHTRQPGGRDGLR</sequence>
<organism evidence="2 3">
    <name type="scientific">Saccharopolyspora endophytica</name>
    <dbReference type="NCBI Taxonomy" id="543886"/>
    <lineage>
        <taxon>Bacteria</taxon>
        <taxon>Bacillati</taxon>
        <taxon>Actinomycetota</taxon>
        <taxon>Actinomycetes</taxon>
        <taxon>Pseudonocardiales</taxon>
        <taxon>Pseudonocardiaceae</taxon>
        <taxon>Saccharopolyspora</taxon>
    </lineage>
</organism>
<name>A0ABS5DK41_9PSEU</name>
<reference evidence="2 3" key="1">
    <citation type="submission" date="2021-04" db="EMBL/GenBank/DDBJ databases">
        <title>Whole-genome sequencing of Saccharopolyspora endophytica KCTC 19397.</title>
        <authorList>
            <person name="Ay H."/>
            <person name="Saygin H."/>
            <person name="Sahin N."/>
        </authorList>
    </citation>
    <scope>NUCLEOTIDE SEQUENCE [LARGE SCALE GENOMIC DNA]</scope>
    <source>
        <strain evidence="2 3">KCTC 19397</strain>
    </source>
</reference>
<dbReference type="EMBL" id="JAGPXE010000010">
    <property type="protein sequence ID" value="MBQ0926654.1"/>
    <property type="molecule type" value="Genomic_DNA"/>
</dbReference>
<gene>
    <name evidence="2" type="ORF">KBO27_22120</name>
</gene>
<feature type="compositionally biased region" description="Basic and acidic residues" evidence="1">
    <location>
        <begin position="21"/>
        <end position="45"/>
    </location>
</feature>
<accession>A0ABS5DK41</accession>
<evidence type="ECO:0000313" key="2">
    <source>
        <dbReference type="EMBL" id="MBQ0926654.1"/>
    </source>
</evidence>
<feature type="compositionally biased region" description="Basic residues" evidence="1">
    <location>
        <begin position="80"/>
        <end position="93"/>
    </location>
</feature>
<keyword evidence="2" id="KW-0489">Methyltransferase</keyword>
<dbReference type="GO" id="GO:0032259">
    <property type="term" value="P:methylation"/>
    <property type="evidence" value="ECO:0007669"/>
    <property type="project" value="UniProtKB-KW"/>
</dbReference>
<protein>
    <submittedName>
        <fullName evidence="2">SAM-dependent methyltransferase</fullName>
        <ecNumber evidence="2">2.1.1.-</ecNumber>
    </submittedName>
</protein>
<feature type="region of interest" description="Disordered" evidence="1">
    <location>
        <begin position="21"/>
        <end position="102"/>
    </location>
</feature>
<dbReference type="InterPro" id="IPR029063">
    <property type="entry name" value="SAM-dependent_MTases_sf"/>
</dbReference>
<comment type="caution">
    <text evidence="2">The sequence shown here is derived from an EMBL/GenBank/DDBJ whole genome shotgun (WGS) entry which is preliminary data.</text>
</comment>
<evidence type="ECO:0000313" key="3">
    <source>
        <dbReference type="Proteomes" id="UP000674084"/>
    </source>
</evidence>
<dbReference type="GO" id="GO:0008168">
    <property type="term" value="F:methyltransferase activity"/>
    <property type="evidence" value="ECO:0007669"/>
    <property type="project" value="UniProtKB-KW"/>
</dbReference>
<dbReference type="EC" id="2.1.1.-" evidence="2"/>
<keyword evidence="2" id="KW-0808">Transferase</keyword>
<keyword evidence="3" id="KW-1185">Reference proteome</keyword>
<feature type="compositionally biased region" description="Basic residues" evidence="1">
    <location>
        <begin position="59"/>
        <end position="70"/>
    </location>
</feature>
<dbReference type="Proteomes" id="UP000674084">
    <property type="component" value="Unassembled WGS sequence"/>
</dbReference>
<evidence type="ECO:0000256" key="1">
    <source>
        <dbReference type="SAM" id="MobiDB-lite"/>
    </source>
</evidence>
<proteinExistence type="predicted"/>